<keyword evidence="2" id="KW-1185">Reference proteome</keyword>
<organism evidence="1 2">
    <name type="scientific">Intestinirhabdus alba</name>
    <dbReference type="NCBI Taxonomy" id="2899544"/>
    <lineage>
        <taxon>Bacteria</taxon>
        <taxon>Pseudomonadati</taxon>
        <taxon>Pseudomonadota</taxon>
        <taxon>Gammaproteobacteria</taxon>
        <taxon>Enterobacterales</taxon>
        <taxon>Enterobacteriaceae</taxon>
        <taxon>Intestinirhabdus</taxon>
    </lineage>
</organism>
<reference evidence="1 2" key="1">
    <citation type="submission" date="2019-11" db="EMBL/GenBank/DDBJ databases">
        <title>Escherichia alba sp. nov. isolated from the gut of plastic-eating superworms Zophobas atratus.</title>
        <authorList>
            <person name="Yang Y."/>
        </authorList>
    </citation>
    <scope>NUCLEOTIDE SEQUENCE [LARGE SCALE GENOMIC DNA]</scope>
    <source>
        <strain evidence="2">BIT-B35</strain>
    </source>
</reference>
<name>A0A6L6IHD0_9ENTR</name>
<dbReference type="SMART" id="SM01101">
    <property type="entry name" value="CRISPR_assoc"/>
    <property type="match status" value="1"/>
</dbReference>
<dbReference type="Gene3D" id="3.30.70.1210">
    <property type="entry name" value="Crispr-associated protein, domain 2"/>
    <property type="match status" value="1"/>
</dbReference>
<evidence type="ECO:0000313" key="1">
    <source>
        <dbReference type="EMBL" id="MTH45354.1"/>
    </source>
</evidence>
<sequence length="216" mass="24859">MYLSRITLYTGQLSPSQLLHLVERGEYVMHQWLWELFPAGKERQFLYRREELQGAFRFYVFSATPPAQSDIFDVQCRPFSPALRVGQRLGFSLRANPTICKAGKRHDLLMEAKRQVKGELAGGELWAYQQQAALAWLVNQGEKNGFSLLEANVEAYRQQRLRREKSRQMIQFSSVDYTGVLVVNDPELFRQRLALGYGKSRAFGCGMMLIKPGESE</sequence>
<dbReference type="Pfam" id="PF08798">
    <property type="entry name" value="CRISPR_assoc"/>
    <property type="match status" value="1"/>
</dbReference>
<gene>
    <name evidence="1" type="primary">cas6e</name>
    <name evidence="1" type="ORF">GJV78_03565</name>
</gene>
<dbReference type="Proteomes" id="UP000477739">
    <property type="component" value="Unassembled WGS sequence"/>
</dbReference>
<dbReference type="CDD" id="cd09727">
    <property type="entry name" value="Cas6_I-E"/>
    <property type="match status" value="1"/>
</dbReference>
<dbReference type="SUPFAM" id="SSF117987">
    <property type="entry name" value="CRISPR-associated protein"/>
    <property type="match status" value="2"/>
</dbReference>
<accession>A0A6L6IHD0</accession>
<dbReference type="Gene3D" id="3.30.70.1200">
    <property type="entry name" value="Crispr-associated protein, domain 1"/>
    <property type="match status" value="1"/>
</dbReference>
<dbReference type="InterPro" id="IPR010179">
    <property type="entry name" value="CRISPR-assoc_prot_Cse3"/>
</dbReference>
<evidence type="ECO:0000313" key="2">
    <source>
        <dbReference type="Proteomes" id="UP000477739"/>
    </source>
</evidence>
<dbReference type="NCBIfam" id="TIGR01907">
    <property type="entry name" value="casE_Cse3"/>
    <property type="match status" value="1"/>
</dbReference>
<comment type="caution">
    <text evidence="1">The sequence shown here is derived from an EMBL/GenBank/DDBJ whole genome shotgun (WGS) entry which is preliminary data.</text>
</comment>
<dbReference type="RefSeq" id="WP_167519353.1">
    <property type="nucleotide sequence ID" value="NZ_WMJZ01000003.1"/>
</dbReference>
<dbReference type="AlphaFoldDB" id="A0A6L6IHD0"/>
<dbReference type="EMBL" id="WMJZ01000003">
    <property type="protein sequence ID" value="MTH45354.1"/>
    <property type="molecule type" value="Genomic_DNA"/>
</dbReference>
<proteinExistence type="predicted"/>
<protein>
    <submittedName>
        <fullName evidence="1">Type I-E CRISPR-associated protein Cas6/Cse3/CasE</fullName>
    </submittedName>
</protein>